<feature type="region of interest" description="Disordered" evidence="1">
    <location>
        <begin position="169"/>
        <end position="193"/>
    </location>
</feature>
<evidence type="ECO:0000256" key="1">
    <source>
        <dbReference type="SAM" id="MobiDB-lite"/>
    </source>
</evidence>
<dbReference type="InterPro" id="IPR021109">
    <property type="entry name" value="Peptidase_aspartic_dom_sf"/>
</dbReference>
<evidence type="ECO:0000259" key="3">
    <source>
        <dbReference type="Pfam" id="PF12146"/>
    </source>
</evidence>
<organism evidence="4 5">
    <name type="scientific">Prorocentrum cordatum</name>
    <dbReference type="NCBI Taxonomy" id="2364126"/>
    <lineage>
        <taxon>Eukaryota</taxon>
        <taxon>Sar</taxon>
        <taxon>Alveolata</taxon>
        <taxon>Dinophyceae</taxon>
        <taxon>Prorocentrales</taxon>
        <taxon>Prorocentraceae</taxon>
        <taxon>Prorocentrum</taxon>
    </lineage>
</organism>
<dbReference type="EMBL" id="CAUYUJ010020392">
    <property type="protein sequence ID" value="CAK0897832.1"/>
    <property type="molecule type" value="Genomic_DNA"/>
</dbReference>
<dbReference type="InterPro" id="IPR052920">
    <property type="entry name" value="DNA-binding_regulatory"/>
</dbReference>
<keyword evidence="5" id="KW-1185">Reference proteome</keyword>
<feature type="domain" description="Serine aminopeptidase S33" evidence="3">
    <location>
        <begin position="291"/>
        <end position="378"/>
    </location>
</feature>
<evidence type="ECO:0000313" key="5">
    <source>
        <dbReference type="Proteomes" id="UP001189429"/>
    </source>
</evidence>
<evidence type="ECO:0000313" key="4">
    <source>
        <dbReference type="EMBL" id="CAK0897832.1"/>
    </source>
</evidence>
<dbReference type="InterPro" id="IPR029058">
    <property type="entry name" value="AB_hydrolase_fold"/>
</dbReference>
<accession>A0ABN9XHK8</accession>
<dbReference type="SUPFAM" id="SSF53474">
    <property type="entry name" value="alpha/beta-Hydrolases"/>
    <property type="match status" value="1"/>
</dbReference>
<dbReference type="InterPro" id="IPR022742">
    <property type="entry name" value="Hydrolase_4"/>
</dbReference>
<evidence type="ECO:0000259" key="2">
    <source>
        <dbReference type="Pfam" id="PF00026"/>
    </source>
</evidence>
<proteinExistence type="predicted"/>
<gene>
    <name evidence="4" type="ORF">PCOR1329_LOCUS75888</name>
</gene>
<protein>
    <recommendedName>
        <fullName evidence="6">Serine aminopeptidase S33 domain-containing protein</fullName>
    </recommendedName>
</protein>
<dbReference type="Proteomes" id="UP001189429">
    <property type="component" value="Unassembled WGS sequence"/>
</dbReference>
<comment type="caution">
    <text evidence="4">The sequence shown here is derived from an EMBL/GenBank/DDBJ whole genome shotgun (WGS) entry which is preliminary data.</text>
</comment>
<dbReference type="InterPro" id="IPR033121">
    <property type="entry name" value="PEPTIDASE_A1"/>
</dbReference>
<dbReference type="Pfam" id="PF00026">
    <property type="entry name" value="Asp"/>
    <property type="match status" value="1"/>
</dbReference>
<sequence>MQALPHRASRSEVQPPLWIFLSAAGAAVKSFADDVVQAPWPDQAAAAAADEIALESEYPFSQLPFDGIFGLGLRGLSAGPDFNFVARLKAGAAAAEPVFAIFLRDLLAEEDSEISLGGFREERLLHGGGGLRWLPMPQAEADKKGYWLAGSPGAGPCVAVAAAMGKPRAESAGGGLAPDGREDSPPPVSRARRAGPIGAIRGCYEEPCQRRDPPAAGGIPGARPRATALQAGAARVHPRGRPGEECQWPHVGVLLVAALLLVAEAAPVCRVHARQLVLPHRGDGEHLEMIVEMGVTLFAFDFAGCGMSEGDTITLGWNEKDDARCVIDFLRASGRVSTVALWGRSMGAATALLHGHRDPSIAALILDSPFADLHQLAREVAVNLVFGRRPGVLVSAALRVLRSTIQKRSGLDMFRLKPIENAGSTFIPALFVAGDGDSFIAPSHSWDIHSRYAGDKNLVMVAGDHDSRRPGYLHDSIAIFLGDRLLGPAAAG</sequence>
<name>A0ABN9XHK8_9DINO</name>
<dbReference type="SUPFAM" id="SSF50630">
    <property type="entry name" value="Acid proteases"/>
    <property type="match status" value="1"/>
</dbReference>
<dbReference type="Gene3D" id="3.40.50.1820">
    <property type="entry name" value="alpha/beta hydrolase"/>
    <property type="match status" value="1"/>
</dbReference>
<dbReference type="PANTHER" id="PTHR43358">
    <property type="entry name" value="ALPHA/BETA-HYDROLASE"/>
    <property type="match status" value="1"/>
</dbReference>
<evidence type="ECO:0008006" key="6">
    <source>
        <dbReference type="Google" id="ProtNLM"/>
    </source>
</evidence>
<reference evidence="4" key="1">
    <citation type="submission" date="2023-10" db="EMBL/GenBank/DDBJ databases">
        <authorList>
            <person name="Chen Y."/>
            <person name="Shah S."/>
            <person name="Dougan E. K."/>
            <person name="Thang M."/>
            <person name="Chan C."/>
        </authorList>
    </citation>
    <scope>NUCLEOTIDE SEQUENCE [LARGE SCALE GENOMIC DNA]</scope>
</reference>
<feature type="domain" description="Peptidase A1" evidence="2">
    <location>
        <begin position="55"/>
        <end position="147"/>
    </location>
</feature>
<dbReference type="Gene3D" id="2.40.70.10">
    <property type="entry name" value="Acid Proteases"/>
    <property type="match status" value="1"/>
</dbReference>
<dbReference type="PANTHER" id="PTHR43358:SF4">
    <property type="entry name" value="ALPHA_BETA HYDROLASE FOLD-1 DOMAIN-CONTAINING PROTEIN"/>
    <property type="match status" value="1"/>
</dbReference>
<dbReference type="Pfam" id="PF12146">
    <property type="entry name" value="Hydrolase_4"/>
    <property type="match status" value="1"/>
</dbReference>